<dbReference type="GO" id="GO:0003700">
    <property type="term" value="F:DNA-binding transcription factor activity"/>
    <property type="evidence" value="ECO:0007669"/>
    <property type="project" value="TreeGrafter"/>
</dbReference>
<accession>A0A6L3VXQ9</accession>
<dbReference type="PANTHER" id="PTHR30055">
    <property type="entry name" value="HTH-TYPE TRANSCRIPTIONAL REGULATOR RUTR"/>
    <property type="match status" value="1"/>
</dbReference>
<organism evidence="5 6">
    <name type="scientific">Actinomadura montaniterrae</name>
    <dbReference type="NCBI Taxonomy" id="1803903"/>
    <lineage>
        <taxon>Bacteria</taxon>
        <taxon>Bacillati</taxon>
        <taxon>Actinomycetota</taxon>
        <taxon>Actinomycetes</taxon>
        <taxon>Streptosporangiales</taxon>
        <taxon>Thermomonosporaceae</taxon>
        <taxon>Actinomadura</taxon>
    </lineage>
</organism>
<evidence type="ECO:0000259" key="4">
    <source>
        <dbReference type="Pfam" id="PF00440"/>
    </source>
</evidence>
<keyword evidence="2" id="KW-0238">DNA-binding</keyword>
<dbReference type="InterPro" id="IPR009057">
    <property type="entry name" value="Homeodomain-like_sf"/>
</dbReference>
<protein>
    <submittedName>
        <fullName evidence="5">TetR/AcrR family transcriptional regulator</fullName>
    </submittedName>
</protein>
<dbReference type="InterPro" id="IPR050109">
    <property type="entry name" value="HTH-type_TetR-like_transc_reg"/>
</dbReference>
<dbReference type="Proteomes" id="UP000483004">
    <property type="component" value="Unassembled WGS sequence"/>
</dbReference>
<dbReference type="OrthoDB" id="3404594at2"/>
<evidence type="ECO:0000313" key="5">
    <source>
        <dbReference type="EMBL" id="KAB2385971.1"/>
    </source>
</evidence>
<comment type="caution">
    <text evidence="5">The sequence shown here is derived from an EMBL/GenBank/DDBJ whole genome shotgun (WGS) entry which is preliminary data.</text>
</comment>
<evidence type="ECO:0000256" key="1">
    <source>
        <dbReference type="ARBA" id="ARBA00023015"/>
    </source>
</evidence>
<feature type="domain" description="HTH tetR-type" evidence="4">
    <location>
        <begin position="97"/>
        <end position="142"/>
    </location>
</feature>
<dbReference type="Gene3D" id="1.10.357.10">
    <property type="entry name" value="Tetracycline Repressor, domain 2"/>
    <property type="match status" value="1"/>
</dbReference>
<name>A0A6L3VXQ9_9ACTN</name>
<keyword evidence="6" id="KW-1185">Reference proteome</keyword>
<dbReference type="Pfam" id="PF00440">
    <property type="entry name" value="TetR_N"/>
    <property type="match status" value="1"/>
</dbReference>
<keyword evidence="1" id="KW-0805">Transcription regulation</keyword>
<dbReference type="GO" id="GO:0000976">
    <property type="term" value="F:transcription cis-regulatory region binding"/>
    <property type="evidence" value="ECO:0007669"/>
    <property type="project" value="TreeGrafter"/>
</dbReference>
<keyword evidence="3" id="KW-0804">Transcription</keyword>
<gene>
    <name evidence="5" type="ORF">F9B16_09260</name>
</gene>
<dbReference type="SUPFAM" id="SSF46689">
    <property type="entry name" value="Homeodomain-like"/>
    <property type="match status" value="1"/>
</dbReference>
<dbReference type="PANTHER" id="PTHR30055:SF234">
    <property type="entry name" value="HTH-TYPE TRANSCRIPTIONAL REGULATOR BETI"/>
    <property type="match status" value="1"/>
</dbReference>
<evidence type="ECO:0000313" key="6">
    <source>
        <dbReference type="Proteomes" id="UP000483004"/>
    </source>
</evidence>
<dbReference type="AlphaFoldDB" id="A0A6L3VXQ9"/>
<dbReference type="EMBL" id="WBMR01000017">
    <property type="protein sequence ID" value="KAB2385971.1"/>
    <property type="molecule type" value="Genomic_DNA"/>
</dbReference>
<evidence type="ECO:0000256" key="2">
    <source>
        <dbReference type="ARBA" id="ARBA00023125"/>
    </source>
</evidence>
<proteinExistence type="predicted"/>
<evidence type="ECO:0000256" key="3">
    <source>
        <dbReference type="ARBA" id="ARBA00023163"/>
    </source>
</evidence>
<dbReference type="InterPro" id="IPR001647">
    <property type="entry name" value="HTH_TetR"/>
</dbReference>
<reference evidence="5 6" key="1">
    <citation type="submission" date="2019-09" db="EMBL/GenBank/DDBJ databases">
        <title>Actinomadura physcomitrii sp. nov., a novel actinomycete isolated from moss [Physcomitrium sphaericum (Ludw) Fuernr].</title>
        <authorList>
            <person name="Liu C."/>
            <person name="Zhuang X."/>
        </authorList>
    </citation>
    <scope>NUCLEOTIDE SEQUENCE [LARGE SCALE GENOMIC DNA]</scope>
    <source>
        <strain evidence="5 6">CYP1-1B</strain>
    </source>
</reference>
<sequence>MDIVHLFTVPVTVTDVSTKMVSTSALQASGPRRVRMSITARWPRSSRARTPPQRGRSVAAEARGMLPTREITRNEGGSEVAEQPPKVAGGQIPEDVLVVAARLFSELGYDQVTTEFIANACGVDTTMVRDAYGGKRGIYLAVIEWLTRERMEFLAPVVATFTPDADGLIRLIDRILDWALEHRDLQSIWIHRWMSDAIDFPDLEMQYGRPPVAMLTEKVAEAIDDAKDPELFTWQTTWTISGFVRGGYVGADGTRRHVDDPKVLDRFRRYLHQTARCAAAR</sequence>